<protein>
    <recommendedName>
        <fullName evidence="1">Cyanophage baseplate Pam3 plug gp18 domain-containing protein</fullName>
    </recommendedName>
</protein>
<name>A0AAE9VJ87_9CAUD</name>
<proteinExistence type="predicted"/>
<feature type="domain" description="Cyanophage baseplate Pam3 plug gp18" evidence="1">
    <location>
        <begin position="11"/>
        <end position="98"/>
    </location>
</feature>
<dbReference type="RefSeq" id="YP_010719851.1">
    <property type="nucleotide sequence ID" value="NC_072502.1"/>
</dbReference>
<organism evidence="2 3">
    <name type="scientific">Pseudomonas phage MiCath</name>
    <dbReference type="NCBI Taxonomy" id="3003729"/>
    <lineage>
        <taxon>Viruses</taxon>
        <taxon>Duplodnaviria</taxon>
        <taxon>Heunggongvirae</taxon>
        <taxon>Uroviricota</taxon>
        <taxon>Caudoviricetes</taxon>
        <taxon>Queuovirinae</taxon>
        <taxon>Micathvirus</taxon>
        <taxon>Micathvirus micath</taxon>
    </lineage>
</organism>
<sequence length="111" mass="12529">MGVVTVGMYDADDFNVQVILNARLYTLHFMWNTECEYWSIEVLDSTGVSLSVDKLSANNYCFVGLELEAMPKGYLLPVSESDNLDRLSFVDLRAEMVYVEDELELATEGVT</sequence>
<evidence type="ECO:0000313" key="2">
    <source>
        <dbReference type="EMBL" id="WAX22446.1"/>
    </source>
</evidence>
<evidence type="ECO:0000313" key="3">
    <source>
        <dbReference type="Proteomes" id="UP001211688"/>
    </source>
</evidence>
<keyword evidence="3" id="KW-1185">Reference proteome</keyword>
<accession>A0AAE9VJ87</accession>
<reference evidence="2" key="1">
    <citation type="submission" date="2022-11" db="EMBL/GenBank/DDBJ databases">
        <authorList>
            <person name="Jaryenneh J.D."/>
            <person name="Schoeniger J.S."/>
            <person name="Mageeney C.M."/>
        </authorList>
    </citation>
    <scope>NUCLEOTIDE SEQUENCE</scope>
</reference>
<dbReference type="GeneID" id="79412991"/>
<dbReference type="KEGG" id="vg:79412991"/>
<dbReference type="Pfam" id="PF22479">
    <property type="entry name" value="Pam3_gp18"/>
    <property type="match status" value="1"/>
</dbReference>
<dbReference type="InterPro" id="IPR054252">
    <property type="entry name" value="Pam3_gp18"/>
</dbReference>
<dbReference type="Proteomes" id="UP001211688">
    <property type="component" value="Segment"/>
</dbReference>
<dbReference type="EMBL" id="OP882271">
    <property type="protein sequence ID" value="WAX22446.1"/>
    <property type="molecule type" value="Genomic_DNA"/>
</dbReference>
<evidence type="ECO:0000259" key="1">
    <source>
        <dbReference type="Pfam" id="PF22479"/>
    </source>
</evidence>